<keyword evidence="2" id="KW-0238">DNA-binding</keyword>
<evidence type="ECO:0000256" key="3">
    <source>
        <dbReference type="ARBA" id="ARBA00023163"/>
    </source>
</evidence>
<dbReference type="PROSITE" id="PS01124">
    <property type="entry name" value="HTH_ARAC_FAMILY_2"/>
    <property type="match status" value="1"/>
</dbReference>
<evidence type="ECO:0000313" key="6">
    <source>
        <dbReference type="EMBL" id="OKZ32448.1"/>
    </source>
</evidence>
<evidence type="ECO:0000259" key="5">
    <source>
        <dbReference type="PROSITE" id="PS01124"/>
    </source>
</evidence>
<keyword evidence="4" id="KW-1133">Transmembrane helix</keyword>
<dbReference type="PATRIC" id="fig|820.27.peg.684"/>
<dbReference type="InterPro" id="IPR015943">
    <property type="entry name" value="WD40/YVTN_repeat-like_dom_sf"/>
</dbReference>
<keyword evidence="4" id="KW-0472">Membrane</keyword>
<dbReference type="PANTHER" id="PTHR43280">
    <property type="entry name" value="ARAC-FAMILY TRANSCRIPTIONAL REGULATOR"/>
    <property type="match status" value="1"/>
</dbReference>
<keyword evidence="3" id="KW-0804">Transcription</keyword>
<dbReference type="GO" id="GO:0003700">
    <property type="term" value="F:DNA-binding transcription factor activity"/>
    <property type="evidence" value="ECO:0007669"/>
    <property type="project" value="InterPro"/>
</dbReference>
<sequence>MGKIHPTDIKFMVVLVLCLSMAFPISANDFLFTSIDTSHGLSDNQIRYILQLPDGRMVFTTTQNVNLYDGANFTSLQPTPEYIYPLKQYKGFYHVYLSGDSLLWIKDYQRLMCINLHNERYIANLDSVFQQKGMQHPIEDLFADERGLVWVISHGELLQPELSFRLKLSEGRGTIQDLTADEESLYLFHDTGEIVCYDVKNGKQQYDIAAYPRTEQEKFQNTSLILRGKNGFYQLRNGSKGGFFHFDLHKRAWEKLMETEYTLNTLMISADEKAYISCIRGFWIIDPEKRTRHYMPTLRTRKGNVLATEISTIFQDRQGALWLGTFNRGLLYYHPALYKHIHIDKKDFPLSLERNTAVANFTEDRDGNIFIKDRTAIYKLDLQEDGNRILIPVEASTLPKELQGEYGSEAAFVSHDGTLYFGDADGCNIFSPNPEPPSSSLPYPPVFTAIHVHGECILPGRSYENRTILPEASPYVKEISLSHSQNFLTLEFSALNYFNREHTHYRYQLEGIDAQWVTAGNMKQSNGILQAPYTNLPPGSYTFKVMASNDGKHWNEEQTARISLTVHAPWWKTGVAYVIYIVLSIAIIAASIRLYIHRTRKEMERKHKEEILLLRIRNLIEQCNRYEAEQKKSPEGKNITCVHSHTEPHQTENKQDASESVFLTKAIELVEKNLHVPGYSVEQLSRDLCMERTGLYRKLVAMLDQSPSLFIRNIRLQRAAQLILEGSLSITEIAERTGFSSSSYLSKCFQEMYGCRPSEYAEKMQKST</sequence>
<dbReference type="AlphaFoldDB" id="A0A139KH59"/>
<dbReference type="Gene3D" id="1.10.10.60">
    <property type="entry name" value="Homeodomain-like"/>
    <property type="match status" value="1"/>
</dbReference>
<gene>
    <name evidence="6" type="ORF">BHV79_10145</name>
</gene>
<feature type="transmembrane region" description="Helical" evidence="4">
    <location>
        <begin position="574"/>
        <end position="596"/>
    </location>
</feature>
<dbReference type="SUPFAM" id="SSF63829">
    <property type="entry name" value="Calcium-dependent phosphotriesterase"/>
    <property type="match status" value="2"/>
</dbReference>
<evidence type="ECO:0000256" key="2">
    <source>
        <dbReference type="ARBA" id="ARBA00023125"/>
    </source>
</evidence>
<dbReference type="GeneID" id="99753020"/>
<comment type="caution">
    <text evidence="6">The sequence shown here is derived from an EMBL/GenBank/DDBJ whole genome shotgun (WGS) entry which is preliminary data.</text>
</comment>
<keyword evidence="4" id="KW-0812">Transmembrane</keyword>
<dbReference type="Gene3D" id="2.130.10.10">
    <property type="entry name" value="YVTN repeat-like/Quinoprotein amine dehydrogenase"/>
    <property type="match status" value="2"/>
</dbReference>
<protein>
    <submittedName>
        <fullName evidence="6">Transcriptional regulator</fullName>
    </submittedName>
</protein>
<dbReference type="Proteomes" id="UP000186549">
    <property type="component" value="Unassembled WGS sequence"/>
</dbReference>
<dbReference type="Pfam" id="PF12833">
    <property type="entry name" value="HTH_18"/>
    <property type="match status" value="1"/>
</dbReference>
<dbReference type="InterPro" id="IPR018060">
    <property type="entry name" value="HTH_AraC"/>
</dbReference>
<dbReference type="RefSeq" id="WP_005826931.1">
    <property type="nucleotide sequence ID" value="NZ_BAABXG010000001.1"/>
</dbReference>
<evidence type="ECO:0000256" key="4">
    <source>
        <dbReference type="SAM" id="Phobius"/>
    </source>
</evidence>
<organism evidence="6 7">
    <name type="scientific">Bacteroides uniformis</name>
    <dbReference type="NCBI Taxonomy" id="820"/>
    <lineage>
        <taxon>Bacteria</taxon>
        <taxon>Pseudomonadati</taxon>
        <taxon>Bacteroidota</taxon>
        <taxon>Bacteroidia</taxon>
        <taxon>Bacteroidales</taxon>
        <taxon>Bacteroidaceae</taxon>
        <taxon>Bacteroides</taxon>
    </lineage>
</organism>
<dbReference type="InterPro" id="IPR011110">
    <property type="entry name" value="Reg_prop"/>
</dbReference>
<evidence type="ECO:0000313" key="7">
    <source>
        <dbReference type="Proteomes" id="UP000186549"/>
    </source>
</evidence>
<dbReference type="EMBL" id="MNQU01000230">
    <property type="protein sequence ID" value="OKZ32448.1"/>
    <property type="molecule type" value="Genomic_DNA"/>
</dbReference>
<dbReference type="Pfam" id="PF07494">
    <property type="entry name" value="Reg_prop"/>
    <property type="match status" value="1"/>
</dbReference>
<accession>A0A139KH59</accession>
<dbReference type="PANTHER" id="PTHR43280:SF2">
    <property type="entry name" value="HTH-TYPE TRANSCRIPTIONAL REGULATOR EXSA"/>
    <property type="match status" value="1"/>
</dbReference>
<dbReference type="InterPro" id="IPR011123">
    <property type="entry name" value="Y_Y_Y"/>
</dbReference>
<evidence type="ECO:0000256" key="1">
    <source>
        <dbReference type="ARBA" id="ARBA00023015"/>
    </source>
</evidence>
<dbReference type="SUPFAM" id="SSF46689">
    <property type="entry name" value="Homeodomain-like"/>
    <property type="match status" value="1"/>
</dbReference>
<proteinExistence type="predicted"/>
<keyword evidence="1" id="KW-0805">Transcription regulation</keyword>
<dbReference type="InterPro" id="IPR009057">
    <property type="entry name" value="Homeodomain-like_sf"/>
</dbReference>
<dbReference type="SMART" id="SM00342">
    <property type="entry name" value="HTH_ARAC"/>
    <property type="match status" value="1"/>
</dbReference>
<dbReference type="GO" id="GO:0043565">
    <property type="term" value="F:sequence-specific DNA binding"/>
    <property type="evidence" value="ECO:0007669"/>
    <property type="project" value="InterPro"/>
</dbReference>
<feature type="domain" description="HTH araC/xylS-type" evidence="5">
    <location>
        <begin position="664"/>
        <end position="763"/>
    </location>
</feature>
<dbReference type="Gene3D" id="2.60.40.10">
    <property type="entry name" value="Immunoglobulins"/>
    <property type="match status" value="1"/>
</dbReference>
<dbReference type="InterPro" id="IPR013783">
    <property type="entry name" value="Ig-like_fold"/>
</dbReference>
<dbReference type="Pfam" id="PF07495">
    <property type="entry name" value="Y_Y_Y"/>
    <property type="match status" value="1"/>
</dbReference>
<reference evidence="6 7" key="1">
    <citation type="journal article" date="2016" name="Nat. Biotechnol.">
        <title>Measurement of bacterial replication rates in microbial communities.</title>
        <authorList>
            <person name="Brown C.T."/>
            <person name="Olm M.R."/>
            <person name="Thomas B.C."/>
            <person name="Banfield J.F."/>
        </authorList>
    </citation>
    <scope>NUCLEOTIDE SEQUENCE [LARGE SCALE GENOMIC DNA]</scope>
    <source>
        <strain evidence="6">45_41</strain>
    </source>
</reference>
<name>A0A139KH59_BACUN</name>